<feature type="transmembrane region" description="Helical" evidence="5">
    <location>
        <begin position="29"/>
        <end position="49"/>
    </location>
</feature>
<dbReference type="InterPro" id="IPR007568">
    <property type="entry name" value="RTA1"/>
</dbReference>
<dbReference type="EMBL" id="HG793142">
    <property type="protein sequence ID" value="CRL23459.1"/>
    <property type="molecule type" value="Genomic_DNA"/>
</dbReference>
<keyword evidence="3 5" id="KW-1133">Transmembrane helix</keyword>
<evidence type="ECO:0000256" key="5">
    <source>
        <dbReference type="SAM" id="Phobius"/>
    </source>
</evidence>
<feature type="transmembrane region" description="Helical" evidence="5">
    <location>
        <begin position="87"/>
        <end position="105"/>
    </location>
</feature>
<feature type="transmembrane region" description="Helical" evidence="5">
    <location>
        <begin position="211"/>
        <end position="231"/>
    </location>
</feature>
<evidence type="ECO:0000256" key="2">
    <source>
        <dbReference type="ARBA" id="ARBA00022692"/>
    </source>
</evidence>
<sequence length="289" mass="31746">MSAICTEITSQCPVEATTYGYYPNLGGNIFFTVYFGLLGVCQLSLGIYLRTWTFLGVLGIGTFMEAAGYVGRILMHDNPWSTSGFRLQIFCLILAPTFIAAGIYLTLKHIIIHIGPQYSRMNPKLFTWIFIGSDIGSIVLQAAGGGIANGAGTDQVMVEIGNNIIIAGIAFQVATMSVCGFLALDFFIASRKHLREDFQGEAVTEKPQRKVWFVLAAEAAAYITVLIRCIYRLPEMAGGWGNELMQNEMEFLVLDGMMVALACLVFTVIHPGLYLPTMGTGWRHRLGRT</sequence>
<reference evidence="6 7" key="1">
    <citation type="journal article" date="2014" name="Nat. Commun.">
        <title>Multiple recent horizontal transfers of a large genomic region in cheese making fungi.</title>
        <authorList>
            <person name="Cheeseman K."/>
            <person name="Ropars J."/>
            <person name="Renault P."/>
            <person name="Dupont J."/>
            <person name="Gouzy J."/>
            <person name="Branca A."/>
            <person name="Abraham A.L."/>
            <person name="Ceppi M."/>
            <person name="Conseiller E."/>
            <person name="Debuchy R."/>
            <person name="Malagnac F."/>
            <person name="Goarin A."/>
            <person name="Silar P."/>
            <person name="Lacoste S."/>
            <person name="Sallet E."/>
            <person name="Bensimon A."/>
            <person name="Giraud T."/>
            <person name="Brygoo Y."/>
        </authorList>
    </citation>
    <scope>NUCLEOTIDE SEQUENCE [LARGE SCALE GENOMIC DNA]</scope>
    <source>
        <strain evidence="7">FM 013</strain>
    </source>
</reference>
<dbReference type="STRING" id="1429867.A0A0G4PB15"/>
<dbReference type="GO" id="GO:0000324">
    <property type="term" value="C:fungal-type vacuole"/>
    <property type="evidence" value="ECO:0007669"/>
    <property type="project" value="TreeGrafter"/>
</dbReference>
<feature type="transmembrane region" description="Helical" evidence="5">
    <location>
        <begin position="54"/>
        <end position="75"/>
    </location>
</feature>
<organism evidence="6 7">
    <name type="scientific">Penicillium camemberti (strain FM 013)</name>
    <dbReference type="NCBI Taxonomy" id="1429867"/>
    <lineage>
        <taxon>Eukaryota</taxon>
        <taxon>Fungi</taxon>
        <taxon>Dikarya</taxon>
        <taxon>Ascomycota</taxon>
        <taxon>Pezizomycotina</taxon>
        <taxon>Eurotiomycetes</taxon>
        <taxon>Eurotiomycetidae</taxon>
        <taxon>Eurotiales</taxon>
        <taxon>Aspergillaceae</taxon>
        <taxon>Penicillium</taxon>
    </lineage>
</organism>
<keyword evidence="4 5" id="KW-0472">Membrane</keyword>
<keyword evidence="2 5" id="KW-0812">Transmembrane</keyword>
<gene>
    <name evidence="6" type="ORF">PCAMFM013_S009g000399</name>
</gene>
<comment type="subcellular location">
    <subcellularLocation>
        <location evidence="1">Membrane</location>
        <topology evidence="1">Multi-pass membrane protein</topology>
    </subcellularLocation>
</comment>
<evidence type="ECO:0000256" key="4">
    <source>
        <dbReference type="ARBA" id="ARBA00023136"/>
    </source>
</evidence>
<keyword evidence="7" id="KW-1185">Reference proteome</keyword>
<dbReference type="PANTHER" id="PTHR31465">
    <property type="entry name" value="PROTEIN RTA1-RELATED"/>
    <property type="match status" value="1"/>
</dbReference>
<evidence type="ECO:0000313" key="7">
    <source>
        <dbReference type="Proteomes" id="UP000053732"/>
    </source>
</evidence>
<evidence type="ECO:0000256" key="3">
    <source>
        <dbReference type="ARBA" id="ARBA00022989"/>
    </source>
</evidence>
<proteinExistence type="predicted"/>
<feature type="transmembrane region" description="Helical" evidence="5">
    <location>
        <begin position="164"/>
        <end position="190"/>
    </location>
</feature>
<name>A0A0G4PB15_PENC3</name>
<dbReference type="PANTHER" id="PTHR31465:SF8">
    <property type="entry name" value="DOMAIN PROTEIN, PUTATIVE (AFU_ORTHOLOGUE AFUA_6G14140)-RELATED"/>
    <property type="match status" value="1"/>
</dbReference>
<feature type="transmembrane region" description="Helical" evidence="5">
    <location>
        <begin position="125"/>
        <end position="144"/>
    </location>
</feature>
<accession>A0A0G4PB15</accession>
<feature type="transmembrane region" description="Helical" evidence="5">
    <location>
        <begin position="251"/>
        <end position="275"/>
    </location>
</feature>
<evidence type="ECO:0000313" key="6">
    <source>
        <dbReference type="EMBL" id="CRL23459.1"/>
    </source>
</evidence>
<dbReference type="GO" id="GO:0005886">
    <property type="term" value="C:plasma membrane"/>
    <property type="evidence" value="ECO:0007669"/>
    <property type="project" value="TreeGrafter"/>
</dbReference>
<evidence type="ECO:0000256" key="1">
    <source>
        <dbReference type="ARBA" id="ARBA00004141"/>
    </source>
</evidence>
<protein>
    <submittedName>
        <fullName evidence="6">RTA1 like protein</fullName>
    </submittedName>
</protein>
<dbReference type="Pfam" id="PF04479">
    <property type="entry name" value="RTA1"/>
    <property type="match status" value="1"/>
</dbReference>
<dbReference type="AlphaFoldDB" id="A0A0G4PB15"/>
<dbReference type="Proteomes" id="UP000053732">
    <property type="component" value="Unassembled WGS sequence"/>
</dbReference>